<evidence type="ECO:0000313" key="4">
    <source>
        <dbReference type="Proteomes" id="UP000235034"/>
    </source>
</evidence>
<accession>A0A2N5J4N4</accession>
<keyword evidence="2" id="KW-0812">Transmembrane</keyword>
<feature type="compositionally biased region" description="Gly residues" evidence="1">
    <location>
        <begin position="101"/>
        <end position="123"/>
    </location>
</feature>
<feature type="transmembrane region" description="Helical" evidence="2">
    <location>
        <begin position="58"/>
        <end position="83"/>
    </location>
</feature>
<dbReference type="RefSeq" id="WP_165784833.1">
    <property type="nucleotide sequence ID" value="NZ_NMWT01000008.1"/>
</dbReference>
<comment type="caution">
    <text evidence="3">The sequence shown here is derived from an EMBL/GenBank/DDBJ whole genome shotgun (WGS) entry which is preliminary data.</text>
</comment>
<dbReference type="EMBL" id="NMWT01000008">
    <property type="protein sequence ID" value="PLS29147.1"/>
    <property type="molecule type" value="Genomic_DNA"/>
</dbReference>
<dbReference type="AlphaFoldDB" id="A0A2N5J4N4"/>
<feature type="region of interest" description="Disordered" evidence="1">
    <location>
        <begin position="1"/>
        <end position="55"/>
    </location>
</feature>
<name>A0A2N5J4N4_9BIFI</name>
<evidence type="ECO:0000313" key="3">
    <source>
        <dbReference type="EMBL" id="PLS29147.1"/>
    </source>
</evidence>
<keyword evidence="2" id="KW-0472">Membrane</keyword>
<evidence type="ECO:0000256" key="2">
    <source>
        <dbReference type="SAM" id="Phobius"/>
    </source>
</evidence>
<feature type="region of interest" description="Disordered" evidence="1">
    <location>
        <begin position="100"/>
        <end position="133"/>
    </location>
</feature>
<dbReference type="Proteomes" id="UP000235034">
    <property type="component" value="Unassembled WGS sequence"/>
</dbReference>
<feature type="compositionally biased region" description="Pro residues" evidence="1">
    <location>
        <begin position="1"/>
        <end position="16"/>
    </location>
</feature>
<proteinExistence type="predicted"/>
<organism evidence="3 4">
    <name type="scientific">Bifidobacterium parmae</name>
    <dbReference type="NCBI Taxonomy" id="361854"/>
    <lineage>
        <taxon>Bacteria</taxon>
        <taxon>Bacillati</taxon>
        <taxon>Actinomycetota</taxon>
        <taxon>Actinomycetes</taxon>
        <taxon>Bifidobacteriales</taxon>
        <taxon>Bifidobacteriaceae</taxon>
        <taxon>Bifidobacterium</taxon>
    </lineage>
</organism>
<sequence length="420" mass="44917">MSQPYPPPQYPSPQYPQYPGGRYPQYSGGPGYPGGPQYPYGGGPMPPRRPPRKSNGTTVAVVAISVVVVVILAIGLVFAGIAWKVNAVRHDLTSAVENGYGSSGDSGSGSGGSGGSTGGGSDDGGLPDDGTDIVPCSASEQYASYTQLVNDTYDKYEQKIEAGTIFNDLNLPATQESADYVHDFMIILTDRKSALRFGCEITTSVDELDDIYETKSGEVKELERKLNAHEDFGITIRIKRSDGSVYESDGGAPPEQTIADVENAIRAVPVTAGADGTYLGVGESIVKAAGLSANYDFQQIYQYCSRTGSDEYTMAAFCAANPRVIYVNQAHAGYASNITTPYYADVIKHEMGHALVYQQCGTTRPPVGVNGEALANSYALKYLGGNRENLQRNTQDFPEYTMSDASDQAAERMHNKQCTG</sequence>
<keyword evidence="4" id="KW-1185">Reference proteome</keyword>
<evidence type="ECO:0000256" key="1">
    <source>
        <dbReference type="SAM" id="MobiDB-lite"/>
    </source>
</evidence>
<protein>
    <submittedName>
        <fullName evidence="3">Uncharacterized protein</fullName>
    </submittedName>
</protein>
<keyword evidence="2" id="KW-1133">Transmembrane helix</keyword>
<reference evidence="3 4" key="1">
    <citation type="submission" date="2017-07" db="EMBL/GenBank/DDBJ databases">
        <title>Bifidobacterium novel species.</title>
        <authorList>
            <person name="Lugli G.A."/>
            <person name="Milani C."/>
            <person name="Duranti S."/>
            <person name="Mangifesta M."/>
        </authorList>
    </citation>
    <scope>NUCLEOTIDE SEQUENCE [LARGE SCALE GENOMIC DNA]</scope>
    <source>
        <strain evidence="3 4">77</strain>
    </source>
</reference>
<gene>
    <name evidence="3" type="ORF">Uis4E_0725</name>
</gene>
<feature type="compositionally biased region" description="Low complexity" evidence="1">
    <location>
        <begin position="17"/>
        <end position="27"/>
    </location>
</feature>